<dbReference type="InterPro" id="IPR036249">
    <property type="entry name" value="Thioredoxin-like_sf"/>
</dbReference>
<evidence type="ECO:0000259" key="2">
    <source>
        <dbReference type="PROSITE" id="PS51352"/>
    </source>
</evidence>
<dbReference type="STRING" id="740709.A10D4_01417"/>
<evidence type="ECO:0000313" key="3">
    <source>
        <dbReference type="EMBL" id="EKE86859.1"/>
    </source>
</evidence>
<dbReference type="InterPro" id="IPR013766">
    <property type="entry name" value="Thioredoxin_domain"/>
</dbReference>
<dbReference type="Proteomes" id="UP000014115">
    <property type="component" value="Unassembled WGS sequence"/>
</dbReference>
<keyword evidence="1" id="KW-0676">Redox-active center</keyword>
<protein>
    <submittedName>
        <fullName evidence="3">Thioredoxin related protein</fullName>
    </submittedName>
</protein>
<organism evidence="3 4">
    <name type="scientific">Idiomarina xiamenensis 10-D-4</name>
    <dbReference type="NCBI Taxonomy" id="740709"/>
    <lineage>
        <taxon>Bacteria</taxon>
        <taxon>Pseudomonadati</taxon>
        <taxon>Pseudomonadota</taxon>
        <taxon>Gammaproteobacteria</taxon>
        <taxon>Alteromonadales</taxon>
        <taxon>Idiomarinaceae</taxon>
        <taxon>Idiomarina</taxon>
    </lineage>
</organism>
<dbReference type="CDD" id="cd02966">
    <property type="entry name" value="TlpA_like_family"/>
    <property type="match status" value="1"/>
</dbReference>
<dbReference type="Gene3D" id="3.40.30.10">
    <property type="entry name" value="Glutaredoxin"/>
    <property type="match status" value="1"/>
</dbReference>
<dbReference type="PANTHER" id="PTHR42852:SF13">
    <property type="entry name" value="PROTEIN DIPZ"/>
    <property type="match status" value="1"/>
</dbReference>
<dbReference type="PATRIC" id="fig|740709.3.peg.284"/>
<dbReference type="InterPro" id="IPR050553">
    <property type="entry name" value="Thioredoxin_ResA/DsbE_sf"/>
</dbReference>
<dbReference type="SUPFAM" id="SSF52833">
    <property type="entry name" value="Thioredoxin-like"/>
    <property type="match status" value="1"/>
</dbReference>
<evidence type="ECO:0000313" key="4">
    <source>
        <dbReference type="Proteomes" id="UP000014115"/>
    </source>
</evidence>
<name>K2KWK1_9GAMM</name>
<dbReference type="EMBL" id="AMRG01000002">
    <property type="protein sequence ID" value="EKE86859.1"/>
    <property type="molecule type" value="Genomic_DNA"/>
</dbReference>
<gene>
    <name evidence="3" type="ORF">A10D4_01417</name>
</gene>
<dbReference type="eggNOG" id="COG0526">
    <property type="taxonomic scope" value="Bacteria"/>
</dbReference>
<dbReference type="InterPro" id="IPR017937">
    <property type="entry name" value="Thioredoxin_CS"/>
</dbReference>
<dbReference type="PROSITE" id="PS51352">
    <property type="entry name" value="THIOREDOXIN_2"/>
    <property type="match status" value="1"/>
</dbReference>
<comment type="caution">
    <text evidence="3">The sequence shown here is derived from an EMBL/GenBank/DDBJ whole genome shotgun (WGS) entry which is preliminary data.</text>
</comment>
<reference evidence="3 4" key="1">
    <citation type="journal article" date="2012" name="J. Bacteriol.">
        <title>Genome Sequence of Idiomarina xiamenensis Type Strain 10-D-4.</title>
        <authorList>
            <person name="Lai Q."/>
            <person name="Wang L."/>
            <person name="Wang W."/>
            <person name="Shao Z."/>
        </authorList>
    </citation>
    <scope>NUCLEOTIDE SEQUENCE [LARGE SCALE GENOMIC DNA]</scope>
    <source>
        <strain evidence="3 4">10-D-4</strain>
    </source>
</reference>
<keyword evidence="4" id="KW-1185">Reference proteome</keyword>
<evidence type="ECO:0000256" key="1">
    <source>
        <dbReference type="ARBA" id="ARBA00023284"/>
    </source>
</evidence>
<dbReference type="AlphaFoldDB" id="K2KWK1"/>
<dbReference type="PROSITE" id="PS00194">
    <property type="entry name" value="THIOREDOXIN_1"/>
    <property type="match status" value="1"/>
</dbReference>
<dbReference type="GO" id="GO:0015036">
    <property type="term" value="F:disulfide oxidoreductase activity"/>
    <property type="evidence" value="ECO:0007669"/>
    <property type="project" value="UniProtKB-ARBA"/>
</dbReference>
<proteinExistence type="predicted"/>
<accession>K2KWK1</accession>
<dbReference type="GO" id="GO:0016209">
    <property type="term" value="F:antioxidant activity"/>
    <property type="evidence" value="ECO:0007669"/>
    <property type="project" value="InterPro"/>
</dbReference>
<sequence length="143" mass="15975">MLLAAAFLAACQPSADFTTSENEALQWQQLQGRYVVVNYFAEWCAPCLKELPELNRFYLQHQDQVSLFGVSYDNLDNAALAELIAKYQIAFPLIRMQPAPQLPFAKPEALPATYIITPQGEIKGPLMGEQSVESLRQATQLTP</sequence>
<dbReference type="Pfam" id="PF00578">
    <property type="entry name" value="AhpC-TSA"/>
    <property type="match status" value="1"/>
</dbReference>
<dbReference type="PANTHER" id="PTHR42852">
    <property type="entry name" value="THIOL:DISULFIDE INTERCHANGE PROTEIN DSBE"/>
    <property type="match status" value="1"/>
</dbReference>
<feature type="domain" description="Thioredoxin" evidence="2">
    <location>
        <begin position="6"/>
        <end position="143"/>
    </location>
</feature>
<dbReference type="InterPro" id="IPR000866">
    <property type="entry name" value="AhpC/TSA"/>
</dbReference>